<protein>
    <submittedName>
        <fullName evidence="1">Uncharacterized protein</fullName>
    </submittedName>
</protein>
<dbReference type="EMBL" id="JAVRRA010012825">
    <property type="protein sequence ID" value="KAK5237618.1"/>
    <property type="molecule type" value="Genomic_DNA"/>
</dbReference>
<dbReference type="Proteomes" id="UP001357485">
    <property type="component" value="Unassembled WGS sequence"/>
</dbReference>
<name>A0ABR0LRI8_9PEZI</name>
<keyword evidence="2" id="KW-1185">Reference proteome</keyword>
<gene>
    <name evidence="1" type="ORF">LTR16_012530</name>
</gene>
<proteinExistence type="predicted"/>
<evidence type="ECO:0000313" key="1">
    <source>
        <dbReference type="EMBL" id="KAK5237618.1"/>
    </source>
</evidence>
<feature type="non-terminal residue" evidence="1">
    <location>
        <position position="73"/>
    </location>
</feature>
<accession>A0ABR0LRI8</accession>
<comment type="caution">
    <text evidence="1">The sequence shown here is derived from an EMBL/GenBank/DDBJ whole genome shotgun (WGS) entry which is preliminary data.</text>
</comment>
<evidence type="ECO:0000313" key="2">
    <source>
        <dbReference type="Proteomes" id="UP001357485"/>
    </source>
</evidence>
<sequence length="73" mass="8378">GCREGGGGSGRRSDVHDDVCRGWRRSSRRERRRGCWWRQRWTRERGRLEGGGREIRERVEGSGDGGGVRRGPI</sequence>
<organism evidence="1 2">
    <name type="scientific">Cryomyces antarcticus</name>
    <dbReference type="NCBI Taxonomy" id="329879"/>
    <lineage>
        <taxon>Eukaryota</taxon>
        <taxon>Fungi</taxon>
        <taxon>Dikarya</taxon>
        <taxon>Ascomycota</taxon>
        <taxon>Pezizomycotina</taxon>
        <taxon>Dothideomycetes</taxon>
        <taxon>Dothideomycetes incertae sedis</taxon>
        <taxon>Cryomyces</taxon>
    </lineage>
</organism>
<reference evidence="1 2" key="1">
    <citation type="submission" date="2023-08" db="EMBL/GenBank/DDBJ databases">
        <title>Black Yeasts Isolated from many extreme environments.</title>
        <authorList>
            <person name="Coleine C."/>
            <person name="Stajich J.E."/>
            <person name="Selbmann L."/>
        </authorList>
    </citation>
    <scope>NUCLEOTIDE SEQUENCE [LARGE SCALE GENOMIC DNA]</scope>
    <source>
        <strain evidence="1 2">CCFEE 536</strain>
    </source>
</reference>
<feature type="non-terminal residue" evidence="1">
    <location>
        <position position="1"/>
    </location>
</feature>